<organism evidence="1 2">
    <name type="scientific">Kaistia terrae</name>
    <dbReference type="NCBI Taxonomy" id="537017"/>
    <lineage>
        <taxon>Bacteria</taxon>
        <taxon>Pseudomonadati</taxon>
        <taxon>Pseudomonadota</taxon>
        <taxon>Alphaproteobacteria</taxon>
        <taxon>Hyphomicrobiales</taxon>
        <taxon>Kaistiaceae</taxon>
        <taxon>Kaistia</taxon>
    </lineage>
</organism>
<comment type="caution">
    <text evidence="1">The sequence shown here is derived from an EMBL/GenBank/DDBJ whole genome shotgun (WGS) entry which is preliminary data.</text>
</comment>
<dbReference type="Pfam" id="PF11625">
    <property type="entry name" value="DUF3253"/>
    <property type="match status" value="1"/>
</dbReference>
<evidence type="ECO:0000313" key="1">
    <source>
        <dbReference type="EMBL" id="MFC5517994.1"/>
    </source>
</evidence>
<dbReference type="InterPro" id="IPR036388">
    <property type="entry name" value="WH-like_DNA-bd_sf"/>
</dbReference>
<dbReference type="Gene3D" id="1.10.10.10">
    <property type="entry name" value="Winged helix-like DNA-binding domain superfamily/Winged helix DNA-binding domain"/>
    <property type="match status" value="1"/>
</dbReference>
<dbReference type="RefSeq" id="WP_266343829.1">
    <property type="nucleotide sequence ID" value="NZ_JAPKNH010000003.1"/>
</dbReference>
<keyword evidence="2" id="KW-1185">Reference proteome</keyword>
<evidence type="ECO:0000313" key="2">
    <source>
        <dbReference type="Proteomes" id="UP001596150"/>
    </source>
</evidence>
<dbReference type="InterPro" id="IPR021660">
    <property type="entry name" value="DUF3253"/>
</dbReference>
<accession>A0ABW0PZH6</accession>
<dbReference type="InterPro" id="IPR036390">
    <property type="entry name" value="WH_DNA-bd_sf"/>
</dbReference>
<gene>
    <name evidence="1" type="ORF">ACFPP9_19600</name>
</gene>
<reference evidence="2" key="1">
    <citation type="journal article" date="2019" name="Int. J. Syst. Evol. Microbiol.">
        <title>The Global Catalogue of Microorganisms (GCM) 10K type strain sequencing project: providing services to taxonomists for standard genome sequencing and annotation.</title>
        <authorList>
            <consortium name="The Broad Institute Genomics Platform"/>
            <consortium name="The Broad Institute Genome Sequencing Center for Infectious Disease"/>
            <person name="Wu L."/>
            <person name="Ma J."/>
        </authorList>
    </citation>
    <scope>NUCLEOTIDE SEQUENCE [LARGE SCALE GENOMIC DNA]</scope>
    <source>
        <strain evidence="2">KACC 12633</strain>
    </source>
</reference>
<protein>
    <submittedName>
        <fullName evidence="1">DUF3253 domain-containing protein</fullName>
    </submittedName>
</protein>
<dbReference type="EMBL" id="JBHSML010000013">
    <property type="protein sequence ID" value="MFC5517994.1"/>
    <property type="molecule type" value="Genomic_DNA"/>
</dbReference>
<sequence>MKVSNEQIETTMVELIASLPPGKGVDPTEVARAIAGSDEKVWRLLMVPIRAVAVKLADDGRASILRKGRIVDPHDFKGVYRIGAAAPVEGGAEADPS</sequence>
<proteinExistence type="predicted"/>
<name>A0ABW0PZH6_9HYPH</name>
<dbReference type="Proteomes" id="UP001596150">
    <property type="component" value="Unassembled WGS sequence"/>
</dbReference>
<dbReference type="SUPFAM" id="SSF46785">
    <property type="entry name" value="Winged helix' DNA-binding domain"/>
    <property type="match status" value="1"/>
</dbReference>